<reference evidence="10 11" key="1">
    <citation type="submission" date="2023-07" db="EMBL/GenBank/DDBJ databases">
        <title>Genomic Encyclopedia of Type Strains, Phase IV (KMG-IV): sequencing the most valuable type-strain genomes for metagenomic binning, comparative biology and taxonomic classification.</title>
        <authorList>
            <person name="Goeker M."/>
        </authorList>
    </citation>
    <scope>NUCLEOTIDE SEQUENCE [LARGE SCALE GENOMIC DNA]</scope>
    <source>
        <strain evidence="10 11">DSM 17740</strain>
    </source>
</reference>
<dbReference type="InterPro" id="IPR053385">
    <property type="entry name" value="ABC_transport_permease"/>
</dbReference>
<evidence type="ECO:0000256" key="5">
    <source>
        <dbReference type="ARBA" id="ARBA00022989"/>
    </source>
</evidence>
<comment type="subcellular location">
    <subcellularLocation>
        <location evidence="1 8">Cell membrane</location>
        <topology evidence="1 8">Multi-pass membrane protein</topology>
    </subcellularLocation>
</comment>
<accession>A0ABU0CRK7</accession>
<dbReference type="CDD" id="cd06261">
    <property type="entry name" value="TM_PBP2"/>
    <property type="match status" value="1"/>
</dbReference>
<feature type="transmembrane region" description="Helical" evidence="8">
    <location>
        <begin position="209"/>
        <end position="227"/>
    </location>
</feature>
<evidence type="ECO:0000256" key="3">
    <source>
        <dbReference type="ARBA" id="ARBA00022475"/>
    </source>
</evidence>
<evidence type="ECO:0000256" key="1">
    <source>
        <dbReference type="ARBA" id="ARBA00004651"/>
    </source>
</evidence>
<dbReference type="InterPro" id="IPR035906">
    <property type="entry name" value="MetI-like_sf"/>
</dbReference>
<dbReference type="Pfam" id="PF00528">
    <property type="entry name" value="BPD_transp_1"/>
    <property type="match status" value="1"/>
</dbReference>
<evidence type="ECO:0000256" key="8">
    <source>
        <dbReference type="RuleBase" id="RU363032"/>
    </source>
</evidence>
<feature type="transmembrane region" description="Helical" evidence="8">
    <location>
        <begin position="20"/>
        <end position="38"/>
    </location>
</feature>
<dbReference type="RefSeq" id="WP_307338441.1">
    <property type="nucleotide sequence ID" value="NZ_JAUSUQ010000006.1"/>
</dbReference>
<dbReference type="PANTHER" id="PTHR43386:SF1">
    <property type="entry name" value="D,D-DIPEPTIDE TRANSPORT SYSTEM PERMEASE PROTEIN DDPC-RELATED"/>
    <property type="match status" value="1"/>
</dbReference>
<gene>
    <name evidence="10" type="ORF">J2S00_001839</name>
</gene>
<keyword evidence="11" id="KW-1185">Reference proteome</keyword>
<organism evidence="10 11">
    <name type="scientific">Caldalkalibacillus uzonensis</name>
    <dbReference type="NCBI Taxonomy" id="353224"/>
    <lineage>
        <taxon>Bacteria</taxon>
        <taxon>Bacillati</taxon>
        <taxon>Bacillota</taxon>
        <taxon>Bacilli</taxon>
        <taxon>Bacillales</taxon>
        <taxon>Bacillaceae</taxon>
        <taxon>Caldalkalibacillus</taxon>
    </lineage>
</organism>
<feature type="transmembrane region" description="Helical" evidence="8">
    <location>
        <begin position="247"/>
        <end position="266"/>
    </location>
</feature>
<dbReference type="InterPro" id="IPR000515">
    <property type="entry name" value="MetI-like"/>
</dbReference>
<feature type="transmembrane region" description="Helical" evidence="8">
    <location>
        <begin position="79"/>
        <end position="101"/>
    </location>
</feature>
<protein>
    <submittedName>
        <fullName evidence="10">Peptide/nickel transport system permease protein</fullName>
    </submittedName>
</protein>
<name>A0ABU0CRK7_9BACI</name>
<dbReference type="Gene3D" id="1.10.3720.10">
    <property type="entry name" value="MetI-like"/>
    <property type="match status" value="1"/>
</dbReference>
<evidence type="ECO:0000256" key="6">
    <source>
        <dbReference type="ARBA" id="ARBA00023136"/>
    </source>
</evidence>
<keyword evidence="4 8" id="KW-0812">Transmembrane</keyword>
<keyword evidence="5 8" id="KW-1133">Transmembrane helix</keyword>
<dbReference type="PANTHER" id="PTHR43386">
    <property type="entry name" value="OLIGOPEPTIDE TRANSPORT SYSTEM PERMEASE PROTEIN APPC"/>
    <property type="match status" value="1"/>
</dbReference>
<evidence type="ECO:0000313" key="11">
    <source>
        <dbReference type="Proteomes" id="UP001232445"/>
    </source>
</evidence>
<keyword evidence="2 8" id="KW-0813">Transport</keyword>
<dbReference type="EMBL" id="JAUSUQ010000006">
    <property type="protein sequence ID" value="MDQ0339053.1"/>
    <property type="molecule type" value="Genomic_DNA"/>
</dbReference>
<dbReference type="InterPro" id="IPR025966">
    <property type="entry name" value="OppC_N"/>
</dbReference>
<evidence type="ECO:0000256" key="4">
    <source>
        <dbReference type="ARBA" id="ARBA00022692"/>
    </source>
</evidence>
<evidence type="ECO:0000259" key="9">
    <source>
        <dbReference type="PROSITE" id="PS50928"/>
    </source>
</evidence>
<keyword evidence="3" id="KW-1003">Cell membrane</keyword>
<dbReference type="Pfam" id="PF12911">
    <property type="entry name" value="OppC_N"/>
    <property type="match status" value="1"/>
</dbReference>
<evidence type="ECO:0000256" key="7">
    <source>
        <dbReference type="ARBA" id="ARBA00024202"/>
    </source>
</evidence>
<proteinExistence type="inferred from homology"/>
<feature type="transmembrane region" description="Helical" evidence="8">
    <location>
        <begin position="121"/>
        <end position="150"/>
    </location>
</feature>
<dbReference type="Proteomes" id="UP001232445">
    <property type="component" value="Unassembled WGS sequence"/>
</dbReference>
<comment type="caution">
    <text evidence="10">The sequence shown here is derived from an EMBL/GenBank/DDBJ whole genome shotgun (WGS) entry which is preliminary data.</text>
</comment>
<comment type="similarity">
    <text evidence="7">Belongs to the binding-protein-dependent transport system permease family. OppBC subfamily.</text>
</comment>
<evidence type="ECO:0000256" key="2">
    <source>
        <dbReference type="ARBA" id="ARBA00022448"/>
    </source>
</evidence>
<dbReference type="SUPFAM" id="SSF161098">
    <property type="entry name" value="MetI-like"/>
    <property type="match status" value="1"/>
</dbReference>
<sequence length="278" mass="30578">MIRVMETASYVFREPLCLTGLVVLLVLVLLIVAGPFLVPNDPTEVNMAERLQGPSPTYPLGTDHLGRCIFSRLIEGGKITLGVSFLALLTVLLIGVPLGLWSGYRGGWVDNVLMRVVDSFIAFPDFIVAIAIAGFLGPSLFNLMAAMIMVKWMSYARLVRGIVLAEKEKEYILAARVSGSRERTILYKHLWPRVLSPVLVMATLDMGKMILLISSLSYIGLGAQPPLPEWGAMLNDGRAYFQTMPSLMIYPGLAILLVVLSFNLIGDGLRDILDVKRI</sequence>
<feature type="domain" description="ABC transmembrane type-1" evidence="9">
    <location>
        <begin position="77"/>
        <end position="266"/>
    </location>
</feature>
<keyword evidence="6 8" id="KW-0472">Membrane</keyword>
<dbReference type="NCBIfam" id="NF045474">
    <property type="entry name" value="Opp2C"/>
    <property type="match status" value="1"/>
</dbReference>
<evidence type="ECO:0000313" key="10">
    <source>
        <dbReference type="EMBL" id="MDQ0339053.1"/>
    </source>
</evidence>
<dbReference type="InterPro" id="IPR050366">
    <property type="entry name" value="BP-dependent_transpt_permease"/>
</dbReference>
<dbReference type="PROSITE" id="PS50928">
    <property type="entry name" value="ABC_TM1"/>
    <property type="match status" value="1"/>
</dbReference>